<protein>
    <recommendedName>
        <fullName evidence="3">Flagellar FliJ protein</fullName>
    </recommendedName>
</protein>
<gene>
    <name evidence="12" type="primary">fliJ</name>
    <name evidence="12" type="ORF">AB8U03_00605</name>
</gene>
<sequence>MMKYKFKLQKLLDMRIDKEDESKIEFQKAQSERLEIKEKLTQLEENYNKYKNRPLPASAIDQKITHIYINALDYNINETSKDLNKKEKIVDEKRDKLKQRQIDRKTVEILKDKGYGAFVKEQNRIEQKLNDEFALYGFIRNLGAR</sequence>
<dbReference type="EMBL" id="JBGEWD010000001">
    <property type="protein sequence ID" value="MEY7998712.1"/>
    <property type="molecule type" value="Genomic_DNA"/>
</dbReference>
<comment type="caution">
    <text evidence="12">The sequence shown here is derived from an EMBL/GenBank/DDBJ whole genome shotgun (WGS) entry which is preliminary data.</text>
</comment>
<name>A0ABV4BIU8_9CLOT</name>
<comment type="subcellular location">
    <subcellularLocation>
        <location evidence="1">Cell membrane</location>
        <topology evidence="1">Peripheral membrane protein</topology>
        <orientation evidence="1">Cytoplasmic side</orientation>
    </subcellularLocation>
</comment>
<keyword evidence="6" id="KW-0145">Chemotaxis</keyword>
<evidence type="ECO:0000256" key="5">
    <source>
        <dbReference type="ARBA" id="ARBA00022475"/>
    </source>
</evidence>
<proteinExistence type="inferred from homology"/>
<keyword evidence="12" id="KW-0966">Cell projection</keyword>
<dbReference type="RefSeq" id="WP_407064933.1">
    <property type="nucleotide sequence ID" value="NZ_JBGEWD010000001.1"/>
</dbReference>
<reference evidence="12 13" key="1">
    <citation type="submission" date="2024-08" db="EMBL/GenBank/DDBJ databases">
        <title>Clostridium lapicellarii sp. nov., and Clostridium renhuaiense sp. nov., two species isolated from the mud in a fermentation cellar used for producing sauce-flavour Chinese liquors.</title>
        <authorList>
            <person name="Yang F."/>
            <person name="Wang H."/>
            <person name="Chen L.Q."/>
            <person name="Zhou N."/>
            <person name="Lu J.J."/>
            <person name="Pu X.X."/>
            <person name="Wan B."/>
            <person name="Wang L."/>
            <person name="Liu S.J."/>
        </authorList>
    </citation>
    <scope>NUCLEOTIDE SEQUENCE [LARGE SCALE GENOMIC DNA]</scope>
    <source>
        <strain evidence="12 13">MT-5</strain>
    </source>
</reference>
<evidence type="ECO:0000256" key="7">
    <source>
        <dbReference type="ARBA" id="ARBA00022795"/>
    </source>
</evidence>
<evidence type="ECO:0000256" key="2">
    <source>
        <dbReference type="ARBA" id="ARBA00010004"/>
    </source>
</evidence>
<organism evidence="12 13">
    <name type="scientific">Clostridium moutaii</name>
    <dbReference type="NCBI Taxonomy" id="3240932"/>
    <lineage>
        <taxon>Bacteria</taxon>
        <taxon>Bacillati</taxon>
        <taxon>Bacillota</taxon>
        <taxon>Clostridia</taxon>
        <taxon>Eubacteriales</taxon>
        <taxon>Clostridiaceae</taxon>
        <taxon>Clostridium</taxon>
    </lineage>
</organism>
<evidence type="ECO:0000313" key="12">
    <source>
        <dbReference type="EMBL" id="MEY7998712.1"/>
    </source>
</evidence>
<dbReference type="InterPro" id="IPR012823">
    <property type="entry name" value="Flagell_FliJ"/>
</dbReference>
<evidence type="ECO:0000256" key="11">
    <source>
        <dbReference type="SAM" id="Coils"/>
    </source>
</evidence>
<dbReference type="Proteomes" id="UP001564657">
    <property type="component" value="Unassembled WGS sequence"/>
</dbReference>
<evidence type="ECO:0000256" key="4">
    <source>
        <dbReference type="ARBA" id="ARBA00022448"/>
    </source>
</evidence>
<accession>A0ABV4BIU8</accession>
<dbReference type="Gene3D" id="1.10.287.1700">
    <property type="match status" value="1"/>
</dbReference>
<evidence type="ECO:0000256" key="10">
    <source>
        <dbReference type="ARBA" id="ARBA00023225"/>
    </source>
</evidence>
<keyword evidence="12" id="KW-0969">Cilium</keyword>
<keyword evidence="10" id="KW-1006">Bacterial flagellum protein export</keyword>
<comment type="similarity">
    <text evidence="2">Belongs to the FliJ family.</text>
</comment>
<evidence type="ECO:0000256" key="8">
    <source>
        <dbReference type="ARBA" id="ARBA00022927"/>
    </source>
</evidence>
<keyword evidence="13" id="KW-1185">Reference proteome</keyword>
<evidence type="ECO:0000313" key="13">
    <source>
        <dbReference type="Proteomes" id="UP001564657"/>
    </source>
</evidence>
<evidence type="ECO:0000256" key="9">
    <source>
        <dbReference type="ARBA" id="ARBA00023136"/>
    </source>
</evidence>
<keyword evidence="12" id="KW-0282">Flagellum</keyword>
<dbReference type="InterPro" id="IPR053716">
    <property type="entry name" value="Flag_assembly_chemotaxis_eff"/>
</dbReference>
<dbReference type="Pfam" id="PF02050">
    <property type="entry name" value="FliJ"/>
    <property type="match status" value="1"/>
</dbReference>
<keyword evidence="8" id="KW-0653">Protein transport</keyword>
<dbReference type="NCBIfam" id="TIGR02473">
    <property type="entry name" value="flagell_FliJ"/>
    <property type="match status" value="1"/>
</dbReference>
<keyword evidence="4" id="KW-0813">Transport</keyword>
<evidence type="ECO:0000256" key="6">
    <source>
        <dbReference type="ARBA" id="ARBA00022500"/>
    </source>
</evidence>
<keyword evidence="5" id="KW-1003">Cell membrane</keyword>
<evidence type="ECO:0000256" key="3">
    <source>
        <dbReference type="ARBA" id="ARBA00020392"/>
    </source>
</evidence>
<keyword evidence="9" id="KW-0472">Membrane</keyword>
<keyword evidence="11" id="KW-0175">Coiled coil</keyword>
<feature type="coiled-coil region" evidence="11">
    <location>
        <begin position="26"/>
        <end position="96"/>
    </location>
</feature>
<evidence type="ECO:0000256" key="1">
    <source>
        <dbReference type="ARBA" id="ARBA00004413"/>
    </source>
</evidence>
<keyword evidence="7" id="KW-1005">Bacterial flagellum biogenesis</keyword>